<protein>
    <submittedName>
        <fullName evidence="2">Uncharacterized protein</fullName>
    </submittedName>
</protein>
<name>A0A6A3LZ92_9STRA</name>
<reference evidence="2 3" key="1">
    <citation type="submission" date="2018-09" db="EMBL/GenBank/DDBJ databases">
        <title>Genomic investigation of the strawberry pathogen Phytophthora fragariae indicates pathogenicity is determined by transcriptional variation in three key races.</title>
        <authorList>
            <person name="Adams T.M."/>
            <person name="Armitage A.D."/>
            <person name="Sobczyk M.K."/>
            <person name="Bates H.J."/>
            <person name="Dunwell J.M."/>
            <person name="Nellist C.F."/>
            <person name="Harrison R.J."/>
        </authorList>
    </citation>
    <scope>NUCLEOTIDE SEQUENCE [LARGE SCALE GENOMIC DNA]</scope>
    <source>
        <strain evidence="2 3">SCRP324</strain>
    </source>
</reference>
<dbReference type="AlphaFoldDB" id="A0A6A3LZ92"/>
<evidence type="ECO:0000313" key="2">
    <source>
        <dbReference type="EMBL" id="KAE9023340.1"/>
    </source>
</evidence>
<dbReference type="EMBL" id="QXFU01000714">
    <property type="protein sequence ID" value="KAE9023340.1"/>
    <property type="molecule type" value="Genomic_DNA"/>
</dbReference>
<organism evidence="2 3">
    <name type="scientific">Phytophthora rubi</name>
    <dbReference type="NCBI Taxonomy" id="129364"/>
    <lineage>
        <taxon>Eukaryota</taxon>
        <taxon>Sar</taxon>
        <taxon>Stramenopiles</taxon>
        <taxon>Oomycota</taxon>
        <taxon>Peronosporomycetes</taxon>
        <taxon>Peronosporales</taxon>
        <taxon>Peronosporaceae</taxon>
        <taxon>Phytophthora</taxon>
    </lineage>
</organism>
<evidence type="ECO:0000256" key="1">
    <source>
        <dbReference type="SAM" id="MobiDB-lite"/>
    </source>
</evidence>
<evidence type="ECO:0000313" key="3">
    <source>
        <dbReference type="Proteomes" id="UP000435112"/>
    </source>
</evidence>
<sequence length="414" mass="47751">MHEAESLQETLEFLDEALRGVDVTLDGDDISSLKSSLLEPFEQELDLLAPIAPPQEGPRHQSEPRGRRKTNYNQNKARQERHAELVKLRGEVENLEFTLKRLETIRGKRCSGSLGHKGKETNGKSAWKEACVRQLKRRLRAERENMHLRKCIEKDKQLVKSMQNLLVTRPALWNMVYPGTRQHTRRIEIPTGYMREMADLIFDELAVGVEASYREVEGLDRAVSPLLACLPTCEPLLRHAINGRRIEAFCYNDVPFGMTETGNAWWRYWNSYRGEVDSVDDVVTESFGWEISDAANTSATFYVQQILRRHVENHRTVFVWNGYFEPFLFKGKRIRGVYYREQSYVLIKPITQGKEESSRVSSCEMITPYILEPSMDNDPTVAAVTKFVVSSMSSDIITWNEMVESLLLDQARQN</sequence>
<dbReference type="PANTHER" id="PTHR35796:SF3">
    <property type="entry name" value="BHLH DOMAIN-CONTAINING PROTEIN"/>
    <property type="match status" value="1"/>
</dbReference>
<comment type="caution">
    <text evidence="2">The sequence shown here is derived from an EMBL/GenBank/DDBJ whole genome shotgun (WGS) entry which is preliminary data.</text>
</comment>
<gene>
    <name evidence="2" type="ORF">PR002_g11736</name>
</gene>
<feature type="region of interest" description="Disordered" evidence="1">
    <location>
        <begin position="49"/>
        <end position="81"/>
    </location>
</feature>
<dbReference type="Proteomes" id="UP000435112">
    <property type="component" value="Unassembled WGS sequence"/>
</dbReference>
<dbReference type="PANTHER" id="PTHR35796">
    <property type="entry name" value="HYPOTHETICAL CYTOSOLIC PROTEIN"/>
    <property type="match status" value="1"/>
</dbReference>
<accession>A0A6A3LZ92</accession>
<dbReference type="OrthoDB" id="117402at2759"/>
<proteinExistence type="predicted"/>